<dbReference type="GO" id="GO:0008832">
    <property type="term" value="F:dGTPase activity"/>
    <property type="evidence" value="ECO:0007669"/>
    <property type="project" value="TreeGrafter"/>
</dbReference>
<keyword evidence="2" id="KW-0378">Hydrolase</keyword>
<reference evidence="2 3" key="1">
    <citation type="journal article" date="2003" name="Genome Res.">
        <title>Genome analysis of F. nucleatum sub spp vincentii and its comparison with the genome of F. nucleatum ATCC 25586.</title>
        <authorList>
            <person name="Kapatral V."/>
            <person name="Ivanova N."/>
            <person name="Anderson I."/>
            <person name="Reznik G."/>
            <person name="Bhattacharyya A."/>
            <person name="Gardner W.L."/>
            <person name="Mikhailova N."/>
            <person name="Lapidus A."/>
            <person name="Larsen N."/>
            <person name="D'Souza M."/>
            <person name="Walunas T."/>
            <person name="Haselkorn R."/>
            <person name="Overbeek R."/>
            <person name="Kyrpides N."/>
        </authorList>
    </citation>
    <scope>NUCLEOTIDE SEQUENCE [LARGE SCALE GENOMIC DNA]</scope>
    <source>
        <strain evidence="2 3">ATCC 49256</strain>
    </source>
</reference>
<dbReference type="PANTHER" id="PTHR11373">
    <property type="entry name" value="DEOXYNUCLEOSIDE TRIPHOSPHATE TRIPHOSPHOHYDROLASE"/>
    <property type="match status" value="1"/>
</dbReference>
<sequence>MHGKTYSIIAIQTLKTIGQQTVYEVKKADLFVKITLYSNLNFAKWVFFFIRAGSVYGGVNRVWLQRLWVYSYIEIDEAVQKLIDTASFQRLKRIKQLSSSYIFPSTNHTRYEHSIGVMHLACNFFEVLEKDFKKYGLIEERISFLRSHIKLAGLLHDVGHPPFSHLGEKFLDKNEIIACIKSEYSDLVDVDKIFYNNGKLMGKEHELLSCYCILRKFYKILKEEIDKNIDVAFICRCIIGNTYQEEENWDKNICIRIISSDSIDVDKLDYLTRDNHMTGEIAPKMDIKRLLACLTITENKELKYIAKAIPAVQTVVDSRDLLYLWVYQHHISIYTDYVIGRILKRCMTLYDRHRGQALEEMNREEYFSPKAITDYLITDDDVYSHLRKIYVLSLQGKTDEFNTITIKQIFERDFLKPLWKTIYEYKDFEKNLVDKKIIKSYDELEDILRNEKNIEDITNTLLKKLNLKEGEVFIITKYNKFYNSNKEAPITLLLNGKERKLSDLLPQKEFGKFHTMAFFVFVPRKYKKEAKEIVIEELQKISQA</sequence>
<dbReference type="PANTHER" id="PTHR11373:SF4">
    <property type="entry name" value="DEOXYNUCLEOSIDE TRIPHOSPHATE TRIPHOSPHOHYDROLASE SAMHD1"/>
    <property type="match status" value="1"/>
</dbReference>
<dbReference type="Pfam" id="PF01966">
    <property type="entry name" value="HD"/>
    <property type="match status" value="1"/>
</dbReference>
<evidence type="ECO:0000259" key="1">
    <source>
        <dbReference type="SMART" id="SM00471"/>
    </source>
</evidence>
<proteinExistence type="predicted"/>
<protein>
    <submittedName>
        <fullName evidence="2">dGTP triphosphohydrolase</fullName>
    </submittedName>
</protein>
<dbReference type="AlphaFoldDB" id="Q7P2E4"/>
<dbReference type="Proteomes" id="UP000006454">
    <property type="component" value="Unassembled WGS sequence"/>
</dbReference>
<gene>
    <name evidence="2" type="ORF">FNV0383</name>
</gene>
<name>Q7P2E4_FUSVC</name>
<dbReference type="EMBL" id="AABF01000125">
    <property type="protein sequence ID" value="EAA23465.1"/>
    <property type="molecule type" value="Genomic_DNA"/>
</dbReference>
<dbReference type="InterPro" id="IPR003607">
    <property type="entry name" value="HD/PDEase_dom"/>
</dbReference>
<dbReference type="InterPro" id="IPR050135">
    <property type="entry name" value="dGTPase-like"/>
</dbReference>
<dbReference type="CDD" id="cd00077">
    <property type="entry name" value="HDc"/>
    <property type="match status" value="1"/>
</dbReference>
<dbReference type="GO" id="GO:0006203">
    <property type="term" value="P:dGTP catabolic process"/>
    <property type="evidence" value="ECO:0007669"/>
    <property type="project" value="TreeGrafter"/>
</dbReference>
<dbReference type="SMART" id="SM00471">
    <property type="entry name" value="HDc"/>
    <property type="match status" value="1"/>
</dbReference>
<evidence type="ECO:0000313" key="3">
    <source>
        <dbReference type="Proteomes" id="UP000006454"/>
    </source>
</evidence>
<accession>Q7P2E4</accession>
<feature type="domain" description="HD/PDEase" evidence="1">
    <location>
        <begin position="106"/>
        <end position="280"/>
    </location>
</feature>
<comment type="caution">
    <text evidence="2">The sequence shown here is derived from an EMBL/GenBank/DDBJ whole genome shotgun (WGS) entry which is preliminary data.</text>
</comment>
<dbReference type="SUPFAM" id="SSF109604">
    <property type="entry name" value="HD-domain/PDEase-like"/>
    <property type="match status" value="1"/>
</dbReference>
<organism evidence="2 3">
    <name type="scientific">Fusobacterium vincentii ATCC 49256</name>
    <dbReference type="NCBI Taxonomy" id="209882"/>
    <lineage>
        <taxon>Bacteria</taxon>
        <taxon>Fusobacteriati</taxon>
        <taxon>Fusobacteriota</taxon>
        <taxon>Fusobacteriia</taxon>
        <taxon>Fusobacteriales</taxon>
        <taxon>Fusobacteriaceae</taxon>
        <taxon>Fusobacterium</taxon>
    </lineage>
</organism>
<dbReference type="Gene3D" id="1.10.3210.10">
    <property type="entry name" value="Hypothetical protein af1432"/>
    <property type="match status" value="1"/>
</dbReference>
<evidence type="ECO:0000313" key="2">
    <source>
        <dbReference type="EMBL" id="EAA23465.1"/>
    </source>
</evidence>
<dbReference type="InterPro" id="IPR006674">
    <property type="entry name" value="HD_domain"/>
</dbReference>